<dbReference type="PROSITE" id="PS00092">
    <property type="entry name" value="N6_MTASE"/>
    <property type="match status" value="1"/>
</dbReference>
<dbReference type="EC" id="2.1.1.72" evidence="1"/>
<dbReference type="Pfam" id="PF02086">
    <property type="entry name" value="MethyltransfD12"/>
    <property type="match status" value="1"/>
</dbReference>
<dbReference type="SUPFAM" id="SSF53335">
    <property type="entry name" value="S-adenosyl-L-methionine-dependent methyltransferases"/>
    <property type="match status" value="1"/>
</dbReference>
<evidence type="ECO:0000256" key="2">
    <source>
        <dbReference type="ARBA" id="ARBA00022603"/>
    </source>
</evidence>
<comment type="catalytic activity">
    <reaction evidence="5">
        <text>a 2'-deoxyadenosine in DNA + S-adenosyl-L-methionine = an N(6)-methyl-2'-deoxyadenosine in DNA + S-adenosyl-L-homocysteine + H(+)</text>
        <dbReference type="Rhea" id="RHEA:15197"/>
        <dbReference type="Rhea" id="RHEA-COMP:12418"/>
        <dbReference type="Rhea" id="RHEA-COMP:12419"/>
        <dbReference type="ChEBI" id="CHEBI:15378"/>
        <dbReference type="ChEBI" id="CHEBI:57856"/>
        <dbReference type="ChEBI" id="CHEBI:59789"/>
        <dbReference type="ChEBI" id="CHEBI:90615"/>
        <dbReference type="ChEBI" id="CHEBI:90616"/>
        <dbReference type="EC" id="2.1.1.72"/>
    </reaction>
</comment>
<dbReference type="Proteomes" id="UP000325116">
    <property type="component" value="Unassembled WGS sequence"/>
</dbReference>
<dbReference type="InterPro" id="IPR002052">
    <property type="entry name" value="DNA_methylase_N6_adenine_CS"/>
</dbReference>
<evidence type="ECO:0000313" key="7">
    <source>
        <dbReference type="Proteomes" id="UP000325116"/>
    </source>
</evidence>
<dbReference type="GO" id="GO:0003676">
    <property type="term" value="F:nucleic acid binding"/>
    <property type="evidence" value="ECO:0007669"/>
    <property type="project" value="InterPro"/>
</dbReference>
<accession>A0A5C8CJ95</accession>
<dbReference type="AlphaFoldDB" id="A0A5C8CJ95"/>
<reference evidence="6 7" key="1">
    <citation type="journal article" date="1992" name="Lakartidningen">
        <title>[Penicillin V and not amoxicillin is the first choice preparation in acute otitis].</title>
        <authorList>
            <person name="Kamme C."/>
            <person name="Lundgren K."/>
            <person name="Prellner K."/>
        </authorList>
    </citation>
    <scope>NUCLEOTIDE SEQUENCE [LARGE SCALE GENOMIC DNA]</scope>
    <source>
        <strain evidence="6 7">W1</strain>
    </source>
</reference>
<gene>
    <name evidence="6" type="ORF">EPJ80_01125</name>
</gene>
<dbReference type="GO" id="GO:0032259">
    <property type="term" value="P:methylation"/>
    <property type="evidence" value="ECO:0007669"/>
    <property type="project" value="UniProtKB-KW"/>
</dbReference>
<dbReference type="RefSeq" id="WP_147757563.1">
    <property type="nucleotide sequence ID" value="NZ_SAXT01000001.1"/>
</dbReference>
<dbReference type="InterPro" id="IPR029063">
    <property type="entry name" value="SAM-dependent_MTases_sf"/>
</dbReference>
<dbReference type="EMBL" id="SAXT01000001">
    <property type="protein sequence ID" value="TXJ13380.1"/>
    <property type="molecule type" value="Genomic_DNA"/>
</dbReference>
<proteinExistence type="predicted"/>
<dbReference type="GO" id="GO:0009007">
    <property type="term" value="F:site-specific DNA-methyltransferase (adenine-specific) activity"/>
    <property type="evidence" value="ECO:0007669"/>
    <property type="project" value="UniProtKB-EC"/>
</dbReference>
<organism evidence="6 7">
    <name type="scientific">Brachyspira aalborgi</name>
    <dbReference type="NCBI Taxonomy" id="29522"/>
    <lineage>
        <taxon>Bacteria</taxon>
        <taxon>Pseudomonadati</taxon>
        <taxon>Spirochaetota</taxon>
        <taxon>Spirochaetia</taxon>
        <taxon>Brachyspirales</taxon>
        <taxon>Brachyspiraceae</taxon>
        <taxon>Brachyspira</taxon>
    </lineage>
</organism>
<keyword evidence="4" id="KW-0949">S-adenosyl-L-methionine</keyword>
<sequence>MNYIGSKFTLSSFLEESIKETLKENNSKPLSENIFCDLFTGTAAVSKIFKNQVNKIIANDKEYYSFVLAKNYIGNNKILKRKNQLIDLLNNLKPVKSKIFINYAPSGGNERQYFSDYNAMKIDAIRLKIEEWKNNQFINDNEYFFLLASILESADKVANTASVYGAYLKHIKKSAQKELILKSAEFEINENKHDIFNEDANTLIKKIKGDILYLDPPYNSREYGANYHLLNTIALYDDFTPKGKTGLREYDKSNWCKKDKVYKELENLIKNADFKFIFLSYNDEGLLSLKQIKEIFESQGKYSLKNKTYKRFKADNNRFNKKDETTEYLHILIK</sequence>
<evidence type="ECO:0000256" key="4">
    <source>
        <dbReference type="ARBA" id="ARBA00022691"/>
    </source>
</evidence>
<dbReference type="InterPro" id="IPR012327">
    <property type="entry name" value="MeTrfase_D12"/>
</dbReference>
<dbReference type="GO" id="GO:0009307">
    <property type="term" value="P:DNA restriction-modification system"/>
    <property type="evidence" value="ECO:0007669"/>
    <property type="project" value="InterPro"/>
</dbReference>
<comment type="caution">
    <text evidence="6">The sequence shown here is derived from an EMBL/GenBank/DDBJ whole genome shotgun (WGS) entry which is preliminary data.</text>
</comment>
<dbReference type="PRINTS" id="PR00505">
    <property type="entry name" value="D12N6MTFRASE"/>
</dbReference>
<name>A0A5C8CJ95_9SPIR</name>
<evidence type="ECO:0000313" key="6">
    <source>
        <dbReference type="EMBL" id="TXJ13380.1"/>
    </source>
</evidence>
<keyword evidence="2 6" id="KW-0489">Methyltransferase</keyword>
<evidence type="ECO:0000256" key="5">
    <source>
        <dbReference type="ARBA" id="ARBA00047942"/>
    </source>
</evidence>
<evidence type="ECO:0000256" key="1">
    <source>
        <dbReference type="ARBA" id="ARBA00011900"/>
    </source>
</evidence>
<keyword evidence="3" id="KW-0808">Transferase</keyword>
<evidence type="ECO:0000256" key="3">
    <source>
        <dbReference type="ARBA" id="ARBA00022679"/>
    </source>
</evidence>
<protein>
    <recommendedName>
        <fullName evidence="1">site-specific DNA-methyltransferase (adenine-specific)</fullName>
        <ecNumber evidence="1">2.1.1.72</ecNumber>
    </recommendedName>
</protein>